<reference evidence="3" key="3">
    <citation type="submission" date="2022-12" db="EMBL/GenBank/DDBJ databases">
        <authorList>
            <person name="Sun Q."/>
            <person name="Kim S."/>
        </authorList>
    </citation>
    <scope>NUCLEOTIDE SEQUENCE</scope>
    <source>
        <strain evidence="3">KCTC 12343</strain>
    </source>
</reference>
<dbReference type="EMBL" id="CP036401">
    <property type="protein sequence ID" value="QBI04057.1"/>
    <property type="molecule type" value="Genomic_DNA"/>
</dbReference>
<keyword evidence="1" id="KW-0732">Signal</keyword>
<proteinExistence type="predicted"/>
<evidence type="ECO:0000313" key="6">
    <source>
        <dbReference type="Proteomes" id="UP000628442"/>
    </source>
</evidence>
<dbReference type="NCBIfam" id="TIGR02595">
    <property type="entry name" value="PEP_CTERM"/>
    <property type="match status" value="1"/>
</dbReference>
<dbReference type="Proteomes" id="UP000292307">
    <property type="component" value="Chromosome"/>
</dbReference>
<evidence type="ECO:0000313" key="3">
    <source>
        <dbReference type="EMBL" id="GGY24320.1"/>
    </source>
</evidence>
<evidence type="ECO:0000313" key="5">
    <source>
        <dbReference type="Proteomes" id="UP000292307"/>
    </source>
</evidence>
<protein>
    <submittedName>
        <fullName evidence="4">PEP-CTERM sorting domain-containing protein</fullName>
    </submittedName>
</protein>
<evidence type="ECO:0000259" key="2">
    <source>
        <dbReference type="Pfam" id="PF07589"/>
    </source>
</evidence>
<reference evidence="3" key="1">
    <citation type="journal article" date="2014" name="Int. J. Syst. Evol. Microbiol.">
        <title>Complete genome sequence of Corynebacterium casei LMG S-19264T (=DSM 44701T), isolated from a smear-ripened cheese.</title>
        <authorList>
            <consortium name="US DOE Joint Genome Institute (JGI-PGF)"/>
            <person name="Walter F."/>
            <person name="Albersmeier A."/>
            <person name="Kalinowski J."/>
            <person name="Ruckert C."/>
        </authorList>
    </citation>
    <scope>NUCLEOTIDE SEQUENCE</scope>
    <source>
        <strain evidence="3">KCTC 12343</strain>
    </source>
</reference>
<dbReference type="Proteomes" id="UP000628442">
    <property type="component" value="Unassembled WGS sequence"/>
</dbReference>
<feature type="signal peptide" evidence="1">
    <location>
        <begin position="1"/>
        <end position="22"/>
    </location>
</feature>
<reference evidence="4 5" key="2">
    <citation type="submission" date="2019-02" db="EMBL/GenBank/DDBJ databases">
        <title>Draft Genome Sequences of Six Type Strains of the Genus Massilia.</title>
        <authorList>
            <person name="Miess H."/>
            <person name="Frediansyhah A."/>
            <person name="Gross H."/>
        </authorList>
    </citation>
    <scope>NUCLEOTIDE SEQUENCE [LARGE SCALE GENOMIC DNA]</scope>
    <source>
        <strain evidence="4 5">DSM 17472</strain>
    </source>
</reference>
<dbReference type="Pfam" id="PF07589">
    <property type="entry name" value="PEP-CTERM"/>
    <property type="match status" value="1"/>
</dbReference>
<dbReference type="OrthoDB" id="8559815at2"/>
<sequence length="223" mass="22769">MKKLFGLGLLAATLAAPLHASADPVSWIDWSGKAGSIVQDGKTIDVAYTGAAGISHSDYFSGFPTTFTSDEVSNGPGSNGFLQLSGGASAQHHHIHFSSAVVNPYVAFLSLGAFNGAATFTFQGVNKIDLFSQGSGPWGGGGLTVSGNVVSGAEGNGVVRLNGTFTDLYFTTPVYENWYGAAIGAAEVSPVPEPGTWGMLLAGGAVLALVGRRRGSDKFAHAA</sequence>
<evidence type="ECO:0000256" key="1">
    <source>
        <dbReference type="SAM" id="SignalP"/>
    </source>
</evidence>
<feature type="domain" description="Ice-binding protein C-terminal" evidence="2">
    <location>
        <begin position="190"/>
        <end position="214"/>
    </location>
</feature>
<feature type="chain" id="PRO_5044601968" evidence="1">
    <location>
        <begin position="23"/>
        <end position="223"/>
    </location>
</feature>
<dbReference type="EMBL" id="BMWV01000001">
    <property type="protein sequence ID" value="GGY24320.1"/>
    <property type="molecule type" value="Genomic_DNA"/>
</dbReference>
<name>A0A411X4W8_9BURK</name>
<accession>A0A411X4W8</accession>
<dbReference type="RefSeq" id="WP_131148126.1">
    <property type="nucleotide sequence ID" value="NZ_BMWV01000001.1"/>
</dbReference>
<gene>
    <name evidence="4" type="ORF">EYF70_26990</name>
    <name evidence="3" type="ORF">GCM10007387_02300</name>
</gene>
<dbReference type="AlphaFoldDB" id="A0A411X4W8"/>
<keyword evidence="5" id="KW-1185">Reference proteome</keyword>
<evidence type="ECO:0000313" key="4">
    <source>
        <dbReference type="EMBL" id="QBI04057.1"/>
    </source>
</evidence>
<dbReference type="InterPro" id="IPR013424">
    <property type="entry name" value="Ice-binding_C"/>
</dbReference>
<organism evidence="3 6">
    <name type="scientific">Pseudoduganella albidiflava</name>
    <dbReference type="NCBI Taxonomy" id="321983"/>
    <lineage>
        <taxon>Bacteria</taxon>
        <taxon>Pseudomonadati</taxon>
        <taxon>Pseudomonadota</taxon>
        <taxon>Betaproteobacteria</taxon>
        <taxon>Burkholderiales</taxon>
        <taxon>Oxalobacteraceae</taxon>
        <taxon>Telluria group</taxon>
        <taxon>Pseudoduganella</taxon>
    </lineage>
</organism>